<evidence type="ECO:0000256" key="7">
    <source>
        <dbReference type="ARBA" id="ARBA00023012"/>
    </source>
</evidence>
<keyword evidence="8" id="KW-0812">Transmembrane</keyword>
<keyword evidence="5" id="KW-0808">Transferase</keyword>
<dbReference type="InterPro" id="IPR036097">
    <property type="entry name" value="HisK_dim/P_sf"/>
</dbReference>
<dbReference type="CDD" id="cd00082">
    <property type="entry name" value="HisKA"/>
    <property type="match status" value="1"/>
</dbReference>
<dbReference type="PROSITE" id="PS50109">
    <property type="entry name" value="HIS_KIN"/>
    <property type="match status" value="1"/>
</dbReference>
<dbReference type="Gene3D" id="6.10.340.10">
    <property type="match status" value="1"/>
</dbReference>
<comment type="catalytic activity">
    <reaction evidence="1">
        <text>ATP + protein L-histidine = ADP + protein N-phospho-L-histidine.</text>
        <dbReference type="EC" id="2.7.13.3"/>
    </reaction>
</comment>
<dbReference type="SUPFAM" id="SSF47384">
    <property type="entry name" value="Homodimeric domain of signal transducing histidine kinase"/>
    <property type="match status" value="1"/>
</dbReference>
<evidence type="ECO:0000256" key="1">
    <source>
        <dbReference type="ARBA" id="ARBA00000085"/>
    </source>
</evidence>
<dbReference type="SMART" id="SM00388">
    <property type="entry name" value="HisKA"/>
    <property type="match status" value="1"/>
</dbReference>
<dbReference type="GO" id="GO:0016020">
    <property type="term" value="C:membrane"/>
    <property type="evidence" value="ECO:0007669"/>
    <property type="project" value="UniProtKB-SubCell"/>
</dbReference>
<dbReference type="AlphaFoldDB" id="A0A212LX98"/>
<dbReference type="Pfam" id="PF00512">
    <property type="entry name" value="HisKA"/>
    <property type="match status" value="1"/>
</dbReference>
<feature type="transmembrane region" description="Helical" evidence="8">
    <location>
        <begin position="12"/>
        <end position="31"/>
    </location>
</feature>
<evidence type="ECO:0000256" key="4">
    <source>
        <dbReference type="ARBA" id="ARBA00022553"/>
    </source>
</evidence>
<evidence type="ECO:0000259" key="10">
    <source>
        <dbReference type="PROSITE" id="PS50885"/>
    </source>
</evidence>
<dbReference type="Gene3D" id="3.30.565.10">
    <property type="entry name" value="Histidine kinase-like ATPase, C-terminal domain"/>
    <property type="match status" value="1"/>
</dbReference>
<dbReference type="Pfam" id="PF00672">
    <property type="entry name" value="HAMP"/>
    <property type="match status" value="1"/>
</dbReference>
<dbReference type="CDD" id="cd00075">
    <property type="entry name" value="HATPase"/>
    <property type="match status" value="1"/>
</dbReference>
<sequence>MNSITYRITGLMFLMVLFTVVSLITLAEWQMTDLFHNYLLGSSDRTTDGFSGHQPMHGQLLGASELIYLSSVHRALIWVGLAILVFGLGVSFALARSITVPLRKLNQAAAQIAEGHFGQKVLIESKDEVGQLANAFNHMTEALAVNNRLRRQLLVDVAHELKTPLTVIQGNLEGMIDGVVARDSGQLHSLLDETKQLNRMIKDLRELSLAEAGQLSLEKEPADLCQLLTRAVNMLKPLAEEKDIAIQVIAPQPVMADIDIQRLNQVVYNLLTNAIRYTPPGGEITVELRETAEAGSGWRQIAIQDTGQGIPAEHLPHIFNHFYRVNSARDRRSGGSGIGLAIVKRLVELHGGKVMVESQLGKGSIFYVYLPR</sequence>
<protein>
    <recommendedName>
        <fullName evidence="3">histidine kinase</fullName>
        <ecNumber evidence="3">2.7.13.3</ecNumber>
    </recommendedName>
</protein>
<name>A0A212LX98_9FIRM</name>
<gene>
    <name evidence="11" type="ORF">KL86SPO_50035</name>
</gene>
<feature type="domain" description="HAMP" evidence="10">
    <location>
        <begin position="96"/>
        <end position="148"/>
    </location>
</feature>
<dbReference type="CDD" id="cd06225">
    <property type="entry name" value="HAMP"/>
    <property type="match status" value="1"/>
</dbReference>
<keyword evidence="4" id="KW-0597">Phosphoprotein</keyword>
<dbReference type="PANTHER" id="PTHR43547">
    <property type="entry name" value="TWO-COMPONENT HISTIDINE KINASE"/>
    <property type="match status" value="1"/>
</dbReference>
<feature type="domain" description="Histidine kinase" evidence="9">
    <location>
        <begin position="156"/>
        <end position="372"/>
    </location>
</feature>
<dbReference type="InterPro" id="IPR005467">
    <property type="entry name" value="His_kinase_dom"/>
</dbReference>
<dbReference type="SUPFAM" id="SSF55874">
    <property type="entry name" value="ATPase domain of HSP90 chaperone/DNA topoisomerase II/histidine kinase"/>
    <property type="match status" value="1"/>
</dbReference>
<dbReference type="InterPro" id="IPR036890">
    <property type="entry name" value="HATPase_C_sf"/>
</dbReference>
<feature type="transmembrane region" description="Helical" evidence="8">
    <location>
        <begin position="75"/>
        <end position="95"/>
    </location>
</feature>
<dbReference type="FunFam" id="3.30.565.10:FF:000006">
    <property type="entry name" value="Sensor histidine kinase WalK"/>
    <property type="match status" value="1"/>
</dbReference>
<evidence type="ECO:0000256" key="8">
    <source>
        <dbReference type="SAM" id="Phobius"/>
    </source>
</evidence>
<dbReference type="PROSITE" id="PS50885">
    <property type="entry name" value="HAMP"/>
    <property type="match status" value="1"/>
</dbReference>
<keyword evidence="6 11" id="KW-0418">Kinase</keyword>
<dbReference type="SUPFAM" id="SSF158472">
    <property type="entry name" value="HAMP domain-like"/>
    <property type="match status" value="1"/>
</dbReference>
<proteinExistence type="predicted"/>
<dbReference type="InterPro" id="IPR004358">
    <property type="entry name" value="Sig_transdc_His_kin-like_C"/>
</dbReference>
<evidence type="ECO:0000256" key="6">
    <source>
        <dbReference type="ARBA" id="ARBA00022777"/>
    </source>
</evidence>
<evidence type="ECO:0000256" key="3">
    <source>
        <dbReference type="ARBA" id="ARBA00012438"/>
    </source>
</evidence>
<keyword evidence="8" id="KW-0472">Membrane</keyword>
<dbReference type="Pfam" id="PF02518">
    <property type="entry name" value="HATPase_c"/>
    <property type="match status" value="1"/>
</dbReference>
<dbReference type="InterPro" id="IPR003661">
    <property type="entry name" value="HisK_dim/P_dom"/>
</dbReference>
<dbReference type="EC" id="2.7.13.3" evidence="3"/>
<evidence type="ECO:0000256" key="5">
    <source>
        <dbReference type="ARBA" id="ARBA00022679"/>
    </source>
</evidence>
<dbReference type="InterPro" id="IPR003594">
    <property type="entry name" value="HATPase_dom"/>
</dbReference>
<evidence type="ECO:0000313" key="11">
    <source>
        <dbReference type="EMBL" id="SCM82264.1"/>
    </source>
</evidence>
<dbReference type="RefSeq" id="WP_288184970.1">
    <property type="nucleotide sequence ID" value="NZ_LT608335.1"/>
</dbReference>
<dbReference type="Gene3D" id="1.10.287.130">
    <property type="match status" value="1"/>
</dbReference>
<keyword evidence="7" id="KW-0902">Two-component regulatory system</keyword>
<dbReference type="PANTHER" id="PTHR43547:SF2">
    <property type="entry name" value="HYBRID SIGNAL TRANSDUCTION HISTIDINE KINASE C"/>
    <property type="match status" value="1"/>
</dbReference>
<dbReference type="PRINTS" id="PR00344">
    <property type="entry name" value="BCTRLSENSOR"/>
</dbReference>
<organism evidence="11">
    <name type="scientific">uncultured Sporomusa sp</name>
    <dbReference type="NCBI Taxonomy" id="307249"/>
    <lineage>
        <taxon>Bacteria</taxon>
        <taxon>Bacillati</taxon>
        <taxon>Bacillota</taxon>
        <taxon>Negativicutes</taxon>
        <taxon>Selenomonadales</taxon>
        <taxon>Sporomusaceae</taxon>
        <taxon>Sporomusa</taxon>
        <taxon>environmental samples</taxon>
    </lineage>
</organism>
<dbReference type="GO" id="GO:0000155">
    <property type="term" value="F:phosphorelay sensor kinase activity"/>
    <property type="evidence" value="ECO:0007669"/>
    <property type="project" value="InterPro"/>
</dbReference>
<evidence type="ECO:0000256" key="2">
    <source>
        <dbReference type="ARBA" id="ARBA00004370"/>
    </source>
</evidence>
<dbReference type="InterPro" id="IPR003660">
    <property type="entry name" value="HAMP_dom"/>
</dbReference>
<comment type="subcellular location">
    <subcellularLocation>
        <location evidence="2">Membrane</location>
    </subcellularLocation>
</comment>
<dbReference type="EMBL" id="FMJE01000005">
    <property type="protein sequence ID" value="SCM82264.1"/>
    <property type="molecule type" value="Genomic_DNA"/>
</dbReference>
<reference evidence="11" key="1">
    <citation type="submission" date="2016-08" db="EMBL/GenBank/DDBJ databases">
        <authorList>
            <person name="Seilhamer J.J."/>
        </authorList>
    </citation>
    <scope>NUCLEOTIDE SEQUENCE</scope>
    <source>
        <strain evidence="11">86</strain>
    </source>
</reference>
<keyword evidence="8" id="KW-1133">Transmembrane helix</keyword>
<dbReference type="SMART" id="SM00387">
    <property type="entry name" value="HATPase_c"/>
    <property type="match status" value="1"/>
</dbReference>
<dbReference type="SMART" id="SM00304">
    <property type="entry name" value="HAMP"/>
    <property type="match status" value="1"/>
</dbReference>
<evidence type="ECO:0000259" key="9">
    <source>
        <dbReference type="PROSITE" id="PS50109"/>
    </source>
</evidence>
<accession>A0A212LX98</accession>